<accession>A0AAV7SQ78</accession>
<dbReference type="Proteomes" id="UP001066276">
    <property type="component" value="Chromosome 4_2"/>
</dbReference>
<organism evidence="2 3">
    <name type="scientific">Pleurodeles waltl</name>
    <name type="common">Iberian ribbed newt</name>
    <dbReference type="NCBI Taxonomy" id="8319"/>
    <lineage>
        <taxon>Eukaryota</taxon>
        <taxon>Metazoa</taxon>
        <taxon>Chordata</taxon>
        <taxon>Craniata</taxon>
        <taxon>Vertebrata</taxon>
        <taxon>Euteleostomi</taxon>
        <taxon>Amphibia</taxon>
        <taxon>Batrachia</taxon>
        <taxon>Caudata</taxon>
        <taxon>Salamandroidea</taxon>
        <taxon>Salamandridae</taxon>
        <taxon>Pleurodelinae</taxon>
        <taxon>Pleurodeles</taxon>
    </lineage>
</organism>
<evidence type="ECO:0008006" key="4">
    <source>
        <dbReference type="Google" id="ProtNLM"/>
    </source>
</evidence>
<evidence type="ECO:0000313" key="3">
    <source>
        <dbReference type="Proteomes" id="UP001066276"/>
    </source>
</evidence>
<evidence type="ECO:0000313" key="2">
    <source>
        <dbReference type="EMBL" id="KAJ1166151.1"/>
    </source>
</evidence>
<proteinExistence type="predicted"/>
<sequence>MKQDPVQKKEARRRNQAALDAKGTTGTQTSYQQGWSRLGKGLNGDTSWTGSPHTPGCRREPVLRTRASGDMPETSGALPPVTLTHPCWTHRHDQRGSSEGDHVASVRVACTVGDKMQGRGRSVTEK</sequence>
<gene>
    <name evidence="2" type="ORF">NDU88_006560</name>
</gene>
<keyword evidence="3" id="KW-1185">Reference proteome</keyword>
<dbReference type="AlphaFoldDB" id="A0AAV7SQ78"/>
<reference evidence="2" key="1">
    <citation type="journal article" date="2022" name="bioRxiv">
        <title>Sequencing and chromosome-scale assembly of the giantPleurodeles waltlgenome.</title>
        <authorList>
            <person name="Brown T."/>
            <person name="Elewa A."/>
            <person name="Iarovenko S."/>
            <person name="Subramanian E."/>
            <person name="Araus A.J."/>
            <person name="Petzold A."/>
            <person name="Susuki M."/>
            <person name="Suzuki K.-i.T."/>
            <person name="Hayashi T."/>
            <person name="Toyoda A."/>
            <person name="Oliveira C."/>
            <person name="Osipova E."/>
            <person name="Leigh N.D."/>
            <person name="Simon A."/>
            <person name="Yun M.H."/>
        </authorList>
    </citation>
    <scope>NUCLEOTIDE SEQUENCE</scope>
    <source>
        <strain evidence="2">20211129_DDA</strain>
        <tissue evidence="2">Liver</tissue>
    </source>
</reference>
<protein>
    <recommendedName>
        <fullName evidence="4">Small EDRK-rich factor-like N-terminal domain-containing protein</fullName>
    </recommendedName>
</protein>
<comment type="caution">
    <text evidence="2">The sequence shown here is derived from an EMBL/GenBank/DDBJ whole genome shotgun (WGS) entry which is preliminary data.</text>
</comment>
<evidence type="ECO:0000256" key="1">
    <source>
        <dbReference type="SAM" id="MobiDB-lite"/>
    </source>
</evidence>
<feature type="compositionally biased region" description="Basic and acidic residues" evidence="1">
    <location>
        <begin position="90"/>
        <end position="103"/>
    </location>
</feature>
<dbReference type="EMBL" id="JANPWB010000008">
    <property type="protein sequence ID" value="KAJ1166151.1"/>
    <property type="molecule type" value="Genomic_DNA"/>
</dbReference>
<feature type="compositionally biased region" description="Low complexity" evidence="1">
    <location>
        <begin position="23"/>
        <end position="34"/>
    </location>
</feature>
<feature type="region of interest" description="Disordered" evidence="1">
    <location>
        <begin position="1"/>
        <end position="103"/>
    </location>
</feature>
<name>A0AAV7SQ78_PLEWA</name>